<gene>
    <name evidence="1" type="ORF">LUZ62_051893</name>
</gene>
<evidence type="ECO:0000313" key="1">
    <source>
        <dbReference type="EMBL" id="KAJ4800647.1"/>
    </source>
</evidence>
<name>A0AAV8G5B3_9POAL</name>
<dbReference type="Gene3D" id="3.40.30.10">
    <property type="entry name" value="Glutaredoxin"/>
    <property type="match status" value="1"/>
</dbReference>
<dbReference type="PANTHER" id="PTHR33875:SF3">
    <property type="entry name" value="OS04G0227500 PROTEIN"/>
    <property type="match status" value="1"/>
</dbReference>
<keyword evidence="2" id="KW-1185">Reference proteome</keyword>
<dbReference type="PANTHER" id="PTHR33875">
    <property type="entry name" value="OS09G0542200 PROTEIN"/>
    <property type="match status" value="1"/>
</dbReference>
<evidence type="ECO:0000313" key="2">
    <source>
        <dbReference type="Proteomes" id="UP001140206"/>
    </source>
</evidence>
<dbReference type="CDD" id="cd02972">
    <property type="entry name" value="DsbA_family"/>
    <property type="match status" value="1"/>
</dbReference>
<reference evidence="1" key="1">
    <citation type="submission" date="2022-08" db="EMBL/GenBank/DDBJ databases">
        <authorList>
            <person name="Marques A."/>
        </authorList>
    </citation>
    <scope>NUCLEOTIDE SEQUENCE</scope>
    <source>
        <strain evidence="1">RhyPub2mFocal</strain>
        <tissue evidence="1">Leaves</tissue>
    </source>
</reference>
<protein>
    <submittedName>
        <fullName evidence="1">Thioredoxin superfamily protein</fullName>
    </submittedName>
</protein>
<accession>A0AAV8G5B3</accession>
<dbReference type="InterPro" id="IPR036249">
    <property type="entry name" value="Thioredoxin-like_sf"/>
</dbReference>
<organism evidence="1 2">
    <name type="scientific">Rhynchospora pubera</name>
    <dbReference type="NCBI Taxonomy" id="906938"/>
    <lineage>
        <taxon>Eukaryota</taxon>
        <taxon>Viridiplantae</taxon>
        <taxon>Streptophyta</taxon>
        <taxon>Embryophyta</taxon>
        <taxon>Tracheophyta</taxon>
        <taxon>Spermatophyta</taxon>
        <taxon>Magnoliopsida</taxon>
        <taxon>Liliopsida</taxon>
        <taxon>Poales</taxon>
        <taxon>Cyperaceae</taxon>
        <taxon>Cyperoideae</taxon>
        <taxon>Rhynchosporeae</taxon>
        <taxon>Rhynchospora</taxon>
    </lineage>
</organism>
<proteinExistence type="predicted"/>
<dbReference type="Proteomes" id="UP001140206">
    <property type="component" value="Chromosome 2"/>
</dbReference>
<comment type="caution">
    <text evidence="1">The sequence shown here is derived from an EMBL/GenBank/DDBJ whole genome shotgun (WGS) entry which is preliminary data.</text>
</comment>
<dbReference type="EMBL" id="JAMFTS010000002">
    <property type="protein sequence ID" value="KAJ4800647.1"/>
    <property type="molecule type" value="Genomic_DNA"/>
</dbReference>
<sequence>MILFLCFSLCKSQLHPIPAKIDGFVYKKPIVWGESVVVEAFLDPVCSDSRDSWLPLKQAFDYYSGQLSLVVHPVPMPYHSNSFTACRSLHIANKLNSSSFYPLLELFFETQEKYYSAPTYGLSRAIIVADMTKLALTVVGESFSTAFQSGFNDSSTDRAARISFKVRII</sequence>
<dbReference type="AlphaFoldDB" id="A0AAV8G5B3"/>
<dbReference type="SUPFAM" id="SSF52833">
    <property type="entry name" value="Thioredoxin-like"/>
    <property type="match status" value="1"/>
</dbReference>